<keyword evidence="2" id="KW-1185">Reference proteome</keyword>
<evidence type="ECO:0000313" key="1">
    <source>
        <dbReference type="EMBL" id="QDT02358.1"/>
    </source>
</evidence>
<evidence type="ECO:0000313" key="2">
    <source>
        <dbReference type="Proteomes" id="UP000318538"/>
    </source>
</evidence>
<protein>
    <submittedName>
        <fullName evidence="1">Uncharacterized protein</fullName>
    </submittedName>
</protein>
<dbReference type="AlphaFoldDB" id="A0A517N5Q0"/>
<sequence>MKSNGWTKLSNERSLSVAIQVISPPPRSGLRGERVRERGKKETTLIERSLLSHHCTRVVARFAAAMDQLTFSRGLPDSTTNDFRWNVLPPGFSTSSTTM</sequence>
<gene>
    <name evidence="1" type="ORF">K227x_07340</name>
</gene>
<dbReference type="Proteomes" id="UP000318538">
    <property type="component" value="Chromosome"/>
</dbReference>
<name>A0A517N5Q0_9BACT</name>
<dbReference type="EMBL" id="CP036525">
    <property type="protein sequence ID" value="QDT02358.1"/>
    <property type="molecule type" value="Genomic_DNA"/>
</dbReference>
<dbReference type="KEGG" id="rlc:K227x_07340"/>
<proteinExistence type="predicted"/>
<reference evidence="1 2" key="1">
    <citation type="submission" date="2019-02" db="EMBL/GenBank/DDBJ databases">
        <title>Deep-cultivation of Planctomycetes and their phenomic and genomic characterization uncovers novel biology.</title>
        <authorList>
            <person name="Wiegand S."/>
            <person name="Jogler M."/>
            <person name="Boedeker C."/>
            <person name="Pinto D."/>
            <person name="Vollmers J."/>
            <person name="Rivas-Marin E."/>
            <person name="Kohn T."/>
            <person name="Peeters S.H."/>
            <person name="Heuer A."/>
            <person name="Rast P."/>
            <person name="Oberbeckmann S."/>
            <person name="Bunk B."/>
            <person name="Jeske O."/>
            <person name="Meyerdierks A."/>
            <person name="Storesund J.E."/>
            <person name="Kallscheuer N."/>
            <person name="Luecker S."/>
            <person name="Lage O.M."/>
            <person name="Pohl T."/>
            <person name="Merkel B.J."/>
            <person name="Hornburger P."/>
            <person name="Mueller R.-W."/>
            <person name="Bruemmer F."/>
            <person name="Labrenz M."/>
            <person name="Spormann A.M."/>
            <person name="Op den Camp H."/>
            <person name="Overmann J."/>
            <person name="Amann R."/>
            <person name="Jetten M.S.M."/>
            <person name="Mascher T."/>
            <person name="Medema M.H."/>
            <person name="Devos D.P."/>
            <person name="Kaster A.-K."/>
            <person name="Ovreas L."/>
            <person name="Rohde M."/>
            <person name="Galperin M.Y."/>
            <person name="Jogler C."/>
        </authorList>
    </citation>
    <scope>NUCLEOTIDE SEQUENCE [LARGE SCALE GENOMIC DNA]</scope>
    <source>
        <strain evidence="1 2">K22_7</strain>
    </source>
</reference>
<accession>A0A517N5Q0</accession>
<organism evidence="1 2">
    <name type="scientific">Rubripirellula lacrimiformis</name>
    <dbReference type="NCBI Taxonomy" id="1930273"/>
    <lineage>
        <taxon>Bacteria</taxon>
        <taxon>Pseudomonadati</taxon>
        <taxon>Planctomycetota</taxon>
        <taxon>Planctomycetia</taxon>
        <taxon>Pirellulales</taxon>
        <taxon>Pirellulaceae</taxon>
        <taxon>Rubripirellula</taxon>
    </lineage>
</organism>